<protein>
    <submittedName>
        <fullName evidence="9">Uncharacterized protein</fullName>
    </submittedName>
</protein>
<evidence type="ECO:0000256" key="5">
    <source>
        <dbReference type="ARBA" id="ARBA00023054"/>
    </source>
</evidence>
<reference evidence="9 10" key="1">
    <citation type="submission" date="2024-01" db="EMBL/GenBank/DDBJ databases">
        <title>The genomes of 5 underutilized Papilionoideae crops provide insights into root nodulation and disease resistanc.</title>
        <authorList>
            <person name="Jiang F."/>
        </authorList>
    </citation>
    <scope>NUCLEOTIDE SEQUENCE [LARGE SCALE GENOMIC DNA]</scope>
    <source>
        <strain evidence="9">DUOXIRENSHENG_FW03</strain>
        <tissue evidence="9">Leaves</tissue>
    </source>
</reference>
<dbReference type="EMBL" id="JAYMYS010000033">
    <property type="protein sequence ID" value="KAK7376136.1"/>
    <property type="molecule type" value="Genomic_DNA"/>
</dbReference>
<dbReference type="SUPFAM" id="SSF58100">
    <property type="entry name" value="Bacterial hemolysins"/>
    <property type="match status" value="1"/>
</dbReference>
<comment type="caution">
    <text evidence="9">The sequence shown here is derived from an EMBL/GenBank/DDBJ whole genome shotgun (WGS) entry which is preliminary data.</text>
</comment>
<evidence type="ECO:0000256" key="1">
    <source>
        <dbReference type="ARBA" id="ARBA00004173"/>
    </source>
</evidence>
<keyword evidence="7 8" id="KW-0472">Membrane</keyword>
<feature type="transmembrane region" description="Helical" evidence="8">
    <location>
        <begin position="150"/>
        <end position="175"/>
    </location>
</feature>
<keyword evidence="4 8" id="KW-1133">Transmembrane helix</keyword>
<keyword evidence="5" id="KW-0175">Coiled coil</keyword>
<evidence type="ECO:0000256" key="7">
    <source>
        <dbReference type="ARBA" id="ARBA00023136"/>
    </source>
</evidence>
<dbReference type="PANTHER" id="PTHR14360">
    <property type="entry name" value="PROTEIN FMP32, MITOCHONDRIAL"/>
    <property type="match status" value="1"/>
</dbReference>
<dbReference type="AlphaFoldDB" id="A0AAN9NNK0"/>
<keyword evidence="3 8" id="KW-0812">Transmembrane</keyword>
<dbReference type="Pfam" id="PF07798">
    <property type="entry name" value="CCDC90-like"/>
    <property type="match status" value="1"/>
</dbReference>
<evidence type="ECO:0000256" key="6">
    <source>
        <dbReference type="ARBA" id="ARBA00023128"/>
    </source>
</evidence>
<organism evidence="9 10">
    <name type="scientific">Psophocarpus tetragonolobus</name>
    <name type="common">Winged bean</name>
    <name type="synonym">Dolichos tetragonolobus</name>
    <dbReference type="NCBI Taxonomy" id="3891"/>
    <lineage>
        <taxon>Eukaryota</taxon>
        <taxon>Viridiplantae</taxon>
        <taxon>Streptophyta</taxon>
        <taxon>Embryophyta</taxon>
        <taxon>Tracheophyta</taxon>
        <taxon>Spermatophyta</taxon>
        <taxon>Magnoliopsida</taxon>
        <taxon>eudicotyledons</taxon>
        <taxon>Gunneridae</taxon>
        <taxon>Pentapetalae</taxon>
        <taxon>rosids</taxon>
        <taxon>fabids</taxon>
        <taxon>Fabales</taxon>
        <taxon>Fabaceae</taxon>
        <taxon>Papilionoideae</taxon>
        <taxon>50 kb inversion clade</taxon>
        <taxon>NPAAA clade</taxon>
        <taxon>indigoferoid/millettioid clade</taxon>
        <taxon>Phaseoleae</taxon>
        <taxon>Psophocarpus</taxon>
    </lineage>
</organism>
<evidence type="ECO:0000256" key="2">
    <source>
        <dbReference type="ARBA" id="ARBA00004370"/>
    </source>
</evidence>
<dbReference type="Gene3D" id="1.20.5.340">
    <property type="match status" value="1"/>
</dbReference>
<name>A0AAN9NNK0_PSOTE</name>
<dbReference type="PANTHER" id="PTHR14360:SF1">
    <property type="entry name" value="PROTEIN FMP32, MITOCHONDRIAL"/>
    <property type="match status" value="1"/>
</dbReference>
<proteinExistence type="predicted"/>
<dbReference type="Proteomes" id="UP001386955">
    <property type="component" value="Unassembled WGS sequence"/>
</dbReference>
<evidence type="ECO:0000313" key="9">
    <source>
        <dbReference type="EMBL" id="KAK7376136.1"/>
    </source>
</evidence>
<sequence>MAINHVTKRVWRIEDFGVLLTRHFCDKSNPKSLDTLAMARRLAGEGIPSNHAESITEVLRDGLQNVSQSLASKGEMQRNHHFSLLQHETEKLRNDIEKIRTEMKNDIKLMQNDINMRHYELKSDINDLKSDIKVTFNELRAQMEVDKYNVIQHCIGAVLSSAVLGFTAVSIMSYLH</sequence>
<dbReference type="InterPro" id="IPR024461">
    <property type="entry name" value="CCDC90-like"/>
</dbReference>
<dbReference type="GO" id="GO:0016020">
    <property type="term" value="C:membrane"/>
    <property type="evidence" value="ECO:0007669"/>
    <property type="project" value="UniProtKB-SubCell"/>
</dbReference>
<evidence type="ECO:0000256" key="8">
    <source>
        <dbReference type="SAM" id="Phobius"/>
    </source>
</evidence>
<gene>
    <name evidence="9" type="ORF">VNO78_34990</name>
</gene>
<comment type="subcellular location">
    <subcellularLocation>
        <location evidence="2">Membrane</location>
    </subcellularLocation>
    <subcellularLocation>
        <location evidence="1">Mitochondrion</location>
    </subcellularLocation>
</comment>
<keyword evidence="10" id="KW-1185">Reference proteome</keyword>
<evidence type="ECO:0000256" key="4">
    <source>
        <dbReference type="ARBA" id="ARBA00022989"/>
    </source>
</evidence>
<keyword evidence="6" id="KW-0496">Mitochondrion</keyword>
<evidence type="ECO:0000256" key="3">
    <source>
        <dbReference type="ARBA" id="ARBA00022692"/>
    </source>
</evidence>
<dbReference type="GO" id="GO:0005739">
    <property type="term" value="C:mitochondrion"/>
    <property type="evidence" value="ECO:0007669"/>
    <property type="project" value="UniProtKB-SubCell"/>
</dbReference>
<evidence type="ECO:0000313" key="10">
    <source>
        <dbReference type="Proteomes" id="UP001386955"/>
    </source>
</evidence>
<accession>A0AAN9NNK0</accession>